<feature type="compositionally biased region" description="Polar residues" evidence="1">
    <location>
        <begin position="52"/>
        <end position="63"/>
    </location>
</feature>
<evidence type="ECO:0000313" key="3">
    <source>
        <dbReference type="Proteomes" id="UP001206595"/>
    </source>
</evidence>
<accession>A0AAD5HD23</accession>
<evidence type="ECO:0000256" key="1">
    <source>
        <dbReference type="SAM" id="MobiDB-lite"/>
    </source>
</evidence>
<dbReference type="GeneID" id="75914387"/>
<feature type="compositionally biased region" description="Basic and acidic residues" evidence="1">
    <location>
        <begin position="81"/>
        <end position="97"/>
    </location>
</feature>
<name>A0AAD5HD23_UMBRA</name>
<protein>
    <submittedName>
        <fullName evidence="2">Uncharacterized protein</fullName>
    </submittedName>
</protein>
<dbReference type="RefSeq" id="XP_051444711.1">
    <property type="nucleotide sequence ID" value="XM_051589042.1"/>
</dbReference>
<evidence type="ECO:0000313" key="2">
    <source>
        <dbReference type="EMBL" id="KAI8579707.1"/>
    </source>
</evidence>
<sequence>MAGDAPHYQRKTTERRDSFKQHRKNSVGRQKDHIQRSTSSSPGGMPFPKPSKGSTHQSVNGFNAQEIEQHLNSNFQSTMRAYHDHSIPERERPEKFSSGEQAWGGKSGVQSAWGDSKACLMASGQDFLAELRKHAS</sequence>
<organism evidence="2 3">
    <name type="scientific">Umbelopsis ramanniana AG</name>
    <dbReference type="NCBI Taxonomy" id="1314678"/>
    <lineage>
        <taxon>Eukaryota</taxon>
        <taxon>Fungi</taxon>
        <taxon>Fungi incertae sedis</taxon>
        <taxon>Mucoromycota</taxon>
        <taxon>Mucoromycotina</taxon>
        <taxon>Umbelopsidomycetes</taxon>
        <taxon>Umbelopsidales</taxon>
        <taxon>Umbelopsidaceae</taxon>
        <taxon>Umbelopsis</taxon>
    </lineage>
</organism>
<feature type="compositionally biased region" description="Basic and acidic residues" evidence="1">
    <location>
        <begin position="11"/>
        <end position="20"/>
    </location>
</feature>
<reference evidence="2" key="2">
    <citation type="journal article" date="2022" name="Proc. Natl. Acad. Sci. U.S.A.">
        <title>Diploid-dominant life cycles characterize the early evolution of Fungi.</title>
        <authorList>
            <person name="Amses K.R."/>
            <person name="Simmons D.R."/>
            <person name="Longcore J.E."/>
            <person name="Mondo S.J."/>
            <person name="Seto K."/>
            <person name="Jeronimo G.H."/>
            <person name="Bonds A.E."/>
            <person name="Quandt C.A."/>
            <person name="Davis W.J."/>
            <person name="Chang Y."/>
            <person name="Federici B.A."/>
            <person name="Kuo A."/>
            <person name="LaButti K."/>
            <person name="Pangilinan J."/>
            <person name="Andreopoulos W."/>
            <person name="Tritt A."/>
            <person name="Riley R."/>
            <person name="Hundley H."/>
            <person name="Johnson J."/>
            <person name="Lipzen A."/>
            <person name="Barry K."/>
            <person name="Lang B.F."/>
            <person name="Cuomo C.A."/>
            <person name="Buchler N.E."/>
            <person name="Grigoriev I.V."/>
            <person name="Spatafora J.W."/>
            <person name="Stajich J.E."/>
            <person name="James T.Y."/>
        </authorList>
    </citation>
    <scope>NUCLEOTIDE SEQUENCE</scope>
    <source>
        <strain evidence="2">AG</strain>
    </source>
</reference>
<dbReference type="EMBL" id="MU620918">
    <property type="protein sequence ID" value="KAI8579707.1"/>
    <property type="molecule type" value="Genomic_DNA"/>
</dbReference>
<reference evidence="2" key="1">
    <citation type="submission" date="2021-06" db="EMBL/GenBank/DDBJ databases">
        <authorList>
            <consortium name="DOE Joint Genome Institute"/>
            <person name="Mondo S.J."/>
            <person name="Amses K.R."/>
            <person name="Simmons D.R."/>
            <person name="Longcore J.E."/>
            <person name="Seto K."/>
            <person name="Alves G.H."/>
            <person name="Bonds A.E."/>
            <person name="Quandt C.A."/>
            <person name="Davis W.J."/>
            <person name="Chang Y."/>
            <person name="Letcher P.M."/>
            <person name="Powell M.J."/>
            <person name="Kuo A."/>
            <person name="Labutti K."/>
            <person name="Pangilinan J."/>
            <person name="Andreopoulos W."/>
            <person name="Tritt A."/>
            <person name="Riley R."/>
            <person name="Hundley H."/>
            <person name="Johnson J."/>
            <person name="Lipzen A."/>
            <person name="Barry K."/>
            <person name="Berbee M.L."/>
            <person name="Buchler N.E."/>
            <person name="Grigoriev I.V."/>
            <person name="Spatafora J.W."/>
            <person name="Stajich J.E."/>
            <person name="James T.Y."/>
        </authorList>
    </citation>
    <scope>NUCLEOTIDE SEQUENCE</scope>
    <source>
        <strain evidence="2">AG</strain>
    </source>
</reference>
<dbReference type="AlphaFoldDB" id="A0AAD5HD23"/>
<feature type="region of interest" description="Disordered" evidence="1">
    <location>
        <begin position="1"/>
        <end position="109"/>
    </location>
</feature>
<comment type="caution">
    <text evidence="2">The sequence shown here is derived from an EMBL/GenBank/DDBJ whole genome shotgun (WGS) entry which is preliminary data.</text>
</comment>
<gene>
    <name evidence="2" type="ORF">K450DRAFT_241105</name>
</gene>
<feature type="compositionally biased region" description="Polar residues" evidence="1">
    <location>
        <begin position="70"/>
        <end position="79"/>
    </location>
</feature>
<dbReference type="Proteomes" id="UP001206595">
    <property type="component" value="Unassembled WGS sequence"/>
</dbReference>
<proteinExistence type="predicted"/>
<keyword evidence="3" id="KW-1185">Reference proteome</keyword>